<feature type="region of interest" description="Disordered" evidence="1">
    <location>
        <begin position="1"/>
        <end position="37"/>
    </location>
</feature>
<feature type="compositionally biased region" description="Polar residues" evidence="1">
    <location>
        <begin position="1"/>
        <end position="11"/>
    </location>
</feature>
<keyword evidence="3" id="KW-1185">Reference proteome</keyword>
<protein>
    <submittedName>
        <fullName evidence="2">Uncharacterized protein</fullName>
    </submittedName>
</protein>
<gene>
    <name evidence="2" type="ORF">PXEA_LOCUS25367</name>
</gene>
<dbReference type="AlphaFoldDB" id="A0A3S5BNH7"/>
<proteinExistence type="predicted"/>
<comment type="caution">
    <text evidence="2">The sequence shown here is derived from an EMBL/GenBank/DDBJ whole genome shotgun (WGS) entry which is preliminary data.</text>
</comment>
<organism evidence="2 3">
    <name type="scientific">Protopolystoma xenopodis</name>
    <dbReference type="NCBI Taxonomy" id="117903"/>
    <lineage>
        <taxon>Eukaryota</taxon>
        <taxon>Metazoa</taxon>
        <taxon>Spiralia</taxon>
        <taxon>Lophotrochozoa</taxon>
        <taxon>Platyhelminthes</taxon>
        <taxon>Monogenea</taxon>
        <taxon>Polyopisthocotylea</taxon>
        <taxon>Polystomatidea</taxon>
        <taxon>Polystomatidae</taxon>
        <taxon>Protopolystoma</taxon>
    </lineage>
</organism>
<feature type="non-terminal residue" evidence="2">
    <location>
        <position position="1"/>
    </location>
</feature>
<reference evidence="2" key="1">
    <citation type="submission" date="2018-11" db="EMBL/GenBank/DDBJ databases">
        <authorList>
            <consortium name="Pathogen Informatics"/>
        </authorList>
    </citation>
    <scope>NUCLEOTIDE SEQUENCE</scope>
</reference>
<dbReference type="EMBL" id="CAAALY010128143">
    <property type="protein sequence ID" value="VEL31927.1"/>
    <property type="molecule type" value="Genomic_DNA"/>
</dbReference>
<dbReference type="Proteomes" id="UP000784294">
    <property type="component" value="Unassembled WGS sequence"/>
</dbReference>
<sequence>GNAPLASNNLPPSKRHRCSGPSGTETEPEHENNTNKQSQFGWISSVLRGLAASSNIGCHSFLLAESSTAPVESRLSYRVRDVQGFQQAPALFLTLHLTYEVSLPIRLVVLNDLSC</sequence>
<evidence type="ECO:0000313" key="3">
    <source>
        <dbReference type="Proteomes" id="UP000784294"/>
    </source>
</evidence>
<evidence type="ECO:0000313" key="2">
    <source>
        <dbReference type="EMBL" id="VEL31927.1"/>
    </source>
</evidence>
<evidence type="ECO:0000256" key="1">
    <source>
        <dbReference type="SAM" id="MobiDB-lite"/>
    </source>
</evidence>
<name>A0A3S5BNH7_9PLAT</name>
<accession>A0A3S5BNH7</accession>